<proteinExistence type="predicted"/>
<gene>
    <name evidence="1" type="ORF">B1H20_04480</name>
</gene>
<name>A0A1V0U671_STRVN</name>
<accession>A0A1V0U671</accession>
<evidence type="ECO:0000313" key="1">
    <source>
        <dbReference type="EMBL" id="ARF60734.1"/>
    </source>
</evidence>
<evidence type="ECO:0000313" key="2">
    <source>
        <dbReference type="Proteomes" id="UP000192445"/>
    </source>
</evidence>
<dbReference type="Proteomes" id="UP000192445">
    <property type="component" value="Chromosome"/>
</dbReference>
<dbReference type="RefSeq" id="WP_030195455.1">
    <property type="nucleotide sequence ID" value="NZ_CP020570.1"/>
</dbReference>
<organism evidence="1 2">
    <name type="scientific">Streptomyces violaceoruber</name>
    <dbReference type="NCBI Taxonomy" id="1935"/>
    <lineage>
        <taxon>Bacteria</taxon>
        <taxon>Bacillati</taxon>
        <taxon>Actinomycetota</taxon>
        <taxon>Actinomycetes</taxon>
        <taxon>Kitasatosporales</taxon>
        <taxon>Streptomycetaceae</taxon>
        <taxon>Streptomyces</taxon>
        <taxon>Streptomyces violaceoruber group</taxon>
    </lineage>
</organism>
<sequence>MSEYELRLAPDSGEDAEEQLRSLLHWLREDENLGPGVRGTLRSTAPPGAEDMGAGLDLVALIAGSALSSGSLVFSVLEWRAGRRRAPALVVRRGRVEVRIPADGAVDAEELRRIVAALGEDDGRTREPEGDDGTA</sequence>
<dbReference type="InterPro" id="IPR045428">
    <property type="entry name" value="EACC1"/>
</dbReference>
<dbReference type="KEGG" id="svu:B1H20_04480"/>
<dbReference type="AlphaFoldDB" id="A0A1V0U671"/>
<reference evidence="1 2" key="1">
    <citation type="submission" date="2017-03" db="EMBL/GenBank/DDBJ databases">
        <title>Complete Genome Sequence of a natural compounds producer, Streptomyces violaceus S21.</title>
        <authorList>
            <person name="Zhong C."/>
            <person name="Zhao Z."/>
            <person name="Fu J."/>
            <person name="Zong G."/>
            <person name="Qin R."/>
            <person name="Cao G."/>
        </authorList>
    </citation>
    <scope>NUCLEOTIDE SEQUENCE [LARGE SCALE GENOMIC DNA]</scope>
    <source>
        <strain evidence="1 2">S21</strain>
    </source>
</reference>
<dbReference type="OrthoDB" id="3626734at2"/>
<dbReference type="EMBL" id="CP020570">
    <property type="protein sequence ID" value="ARF60734.1"/>
    <property type="molecule type" value="Genomic_DNA"/>
</dbReference>
<dbReference type="Pfam" id="PF19953">
    <property type="entry name" value="EACC1"/>
    <property type="match status" value="1"/>
</dbReference>
<protein>
    <submittedName>
        <fullName evidence="1">Uncharacterized protein</fullName>
    </submittedName>
</protein>
<dbReference type="STRING" id="1935.B1H20_04480"/>